<name>A0A369JU66_HYPMA</name>
<evidence type="ECO:0000313" key="2">
    <source>
        <dbReference type="Proteomes" id="UP000076154"/>
    </source>
</evidence>
<protein>
    <submittedName>
        <fullName evidence="1">Uncharacterized protein</fullName>
    </submittedName>
</protein>
<proteinExistence type="predicted"/>
<dbReference type="EMBL" id="LUEZ02000041">
    <property type="protein sequence ID" value="RDB24760.1"/>
    <property type="molecule type" value="Genomic_DNA"/>
</dbReference>
<gene>
    <name evidence="1" type="ORF">Hypma_008146</name>
</gene>
<dbReference type="InParanoid" id="A0A369JU66"/>
<dbReference type="AlphaFoldDB" id="A0A369JU66"/>
<reference evidence="1" key="1">
    <citation type="submission" date="2018-04" db="EMBL/GenBank/DDBJ databases">
        <title>Whole genome sequencing of Hypsizygus marmoreus.</title>
        <authorList>
            <person name="Choi I.-G."/>
            <person name="Min B."/>
            <person name="Kim J.-G."/>
            <person name="Kim S."/>
            <person name="Oh Y.-L."/>
            <person name="Kong W.-S."/>
            <person name="Park H."/>
            <person name="Jeong J."/>
            <person name="Song E.-S."/>
        </authorList>
    </citation>
    <scope>NUCLEOTIDE SEQUENCE [LARGE SCALE GENOMIC DNA]</scope>
    <source>
        <strain evidence="1">51987-8</strain>
    </source>
</reference>
<keyword evidence="2" id="KW-1185">Reference proteome</keyword>
<organism evidence="1 2">
    <name type="scientific">Hypsizygus marmoreus</name>
    <name type="common">White beech mushroom</name>
    <name type="synonym">Agaricus marmoreus</name>
    <dbReference type="NCBI Taxonomy" id="39966"/>
    <lineage>
        <taxon>Eukaryota</taxon>
        <taxon>Fungi</taxon>
        <taxon>Dikarya</taxon>
        <taxon>Basidiomycota</taxon>
        <taxon>Agaricomycotina</taxon>
        <taxon>Agaricomycetes</taxon>
        <taxon>Agaricomycetidae</taxon>
        <taxon>Agaricales</taxon>
        <taxon>Tricholomatineae</taxon>
        <taxon>Lyophyllaceae</taxon>
        <taxon>Hypsizygus</taxon>
    </lineage>
</organism>
<dbReference type="Proteomes" id="UP000076154">
    <property type="component" value="Unassembled WGS sequence"/>
</dbReference>
<comment type="caution">
    <text evidence="1">The sequence shown here is derived from an EMBL/GenBank/DDBJ whole genome shotgun (WGS) entry which is preliminary data.</text>
</comment>
<accession>A0A369JU66</accession>
<evidence type="ECO:0000313" key="1">
    <source>
        <dbReference type="EMBL" id="RDB24760.1"/>
    </source>
</evidence>
<sequence length="122" mass="13608">MPRRLFANSDVKSCTSMSDAVFLHRTTESGPPSQGSPNVHWKQVFAVTHDVDSFFMFKPKETLMDDLELCLMLDKNEDSLAAELARLGQDRDQTEGLSNTALTENKSICEQLAAELGWGLED</sequence>